<evidence type="ECO:0000256" key="2">
    <source>
        <dbReference type="ARBA" id="ARBA00022692"/>
    </source>
</evidence>
<dbReference type="Gene3D" id="1.20.1250.20">
    <property type="entry name" value="MFS general substrate transporter like domains"/>
    <property type="match status" value="2"/>
</dbReference>
<feature type="transmembrane region" description="Helical" evidence="5">
    <location>
        <begin position="245"/>
        <end position="266"/>
    </location>
</feature>
<keyword evidence="8" id="KW-1185">Reference proteome</keyword>
<dbReference type="PROSITE" id="PS50850">
    <property type="entry name" value="MFS"/>
    <property type="match status" value="1"/>
</dbReference>
<keyword evidence="3 5" id="KW-1133">Transmembrane helix</keyword>
<evidence type="ECO:0000313" key="8">
    <source>
        <dbReference type="Proteomes" id="UP001501020"/>
    </source>
</evidence>
<organism evidence="7 8">
    <name type="scientific">Actinomadura napierensis</name>
    <dbReference type="NCBI Taxonomy" id="267854"/>
    <lineage>
        <taxon>Bacteria</taxon>
        <taxon>Bacillati</taxon>
        <taxon>Actinomycetota</taxon>
        <taxon>Actinomycetes</taxon>
        <taxon>Streptosporangiales</taxon>
        <taxon>Thermomonosporaceae</taxon>
        <taxon>Actinomadura</taxon>
    </lineage>
</organism>
<keyword evidence="4 5" id="KW-0472">Membrane</keyword>
<dbReference type="RefSeq" id="WP_344265502.1">
    <property type="nucleotide sequence ID" value="NZ_BAAAMR010000018.1"/>
</dbReference>
<evidence type="ECO:0000259" key="6">
    <source>
        <dbReference type="PROSITE" id="PS50850"/>
    </source>
</evidence>
<evidence type="ECO:0000313" key="7">
    <source>
        <dbReference type="EMBL" id="GAA2132833.1"/>
    </source>
</evidence>
<gene>
    <name evidence="7" type="ORF">GCM10009727_25900</name>
</gene>
<dbReference type="SUPFAM" id="SSF103473">
    <property type="entry name" value="MFS general substrate transporter"/>
    <property type="match status" value="1"/>
</dbReference>
<dbReference type="EMBL" id="BAAAMR010000018">
    <property type="protein sequence ID" value="GAA2132833.1"/>
    <property type="molecule type" value="Genomic_DNA"/>
</dbReference>
<feature type="transmembrane region" description="Helical" evidence="5">
    <location>
        <begin position="278"/>
        <end position="299"/>
    </location>
</feature>
<comment type="caution">
    <text evidence="7">The sequence shown here is derived from an EMBL/GenBank/DDBJ whole genome shotgun (WGS) entry which is preliminary data.</text>
</comment>
<name>A0ABP5KI95_9ACTN</name>
<evidence type="ECO:0000256" key="5">
    <source>
        <dbReference type="SAM" id="Phobius"/>
    </source>
</evidence>
<feature type="transmembrane region" description="Helical" evidence="5">
    <location>
        <begin position="34"/>
        <end position="51"/>
    </location>
</feature>
<comment type="subcellular location">
    <subcellularLocation>
        <location evidence="1">Cell membrane</location>
        <topology evidence="1">Multi-pass membrane protein</topology>
    </subcellularLocation>
</comment>
<dbReference type="InterPro" id="IPR020846">
    <property type="entry name" value="MFS_dom"/>
</dbReference>
<dbReference type="CDD" id="cd17370">
    <property type="entry name" value="MFS_MJ1317_like"/>
    <property type="match status" value="1"/>
</dbReference>
<evidence type="ECO:0000256" key="3">
    <source>
        <dbReference type="ARBA" id="ARBA00022989"/>
    </source>
</evidence>
<dbReference type="InterPro" id="IPR011701">
    <property type="entry name" value="MFS"/>
</dbReference>
<dbReference type="Proteomes" id="UP001501020">
    <property type="component" value="Unassembled WGS sequence"/>
</dbReference>
<feature type="transmembrane region" description="Helical" evidence="5">
    <location>
        <begin position="398"/>
        <end position="418"/>
    </location>
</feature>
<protein>
    <submittedName>
        <fullName evidence="7">MFS transporter</fullName>
    </submittedName>
</protein>
<sequence>MYLSAGRVADAAGGTARRDAARRGAGRRGAGRRALRLVAPNVVALGAVSLITDVSAEMVTAVLPLYLVAGLGLSPLAFGFVDGLYGGAGALVRLAGGHLADRRARHKLVAGAGYALSAVSKPALMAAASVPAVAAVLVADRVGKGVRTAPRDALISLSSPPGAQGRAFGLHRAMDTTGALLGPLVAFAVLSAAHQDYDPVFVASSCFAVLGLLVLWLFVRDRDGAAGGSVRATLRVLRRARFARLCAAAALLGVSTVSDAFIYLLLQRAVDLPVRYFPLLPVGTAATYLLLAVPLGVVADRAGRGRVFLAGHAFLLLVYGLLLSPLGGAALVAGCLALHGAFYAATDGVLMAIAGPLLPEGTRAGGLAVLQTGQALARFGGSLAFGAAWTWWGPHTALWAGAVSLATAGACAAALLSARRPAARNRLEADA</sequence>
<dbReference type="Pfam" id="PF07690">
    <property type="entry name" value="MFS_1"/>
    <property type="match status" value="1"/>
</dbReference>
<dbReference type="InterPro" id="IPR036259">
    <property type="entry name" value="MFS_trans_sf"/>
</dbReference>
<accession>A0ABP5KI95</accession>
<evidence type="ECO:0000256" key="1">
    <source>
        <dbReference type="ARBA" id="ARBA00004651"/>
    </source>
</evidence>
<feature type="transmembrane region" description="Helical" evidence="5">
    <location>
        <begin position="176"/>
        <end position="194"/>
    </location>
</feature>
<feature type="transmembrane region" description="Helical" evidence="5">
    <location>
        <begin position="375"/>
        <end position="392"/>
    </location>
</feature>
<reference evidence="8" key="1">
    <citation type="journal article" date="2019" name="Int. J. Syst. Evol. Microbiol.">
        <title>The Global Catalogue of Microorganisms (GCM) 10K type strain sequencing project: providing services to taxonomists for standard genome sequencing and annotation.</title>
        <authorList>
            <consortium name="The Broad Institute Genomics Platform"/>
            <consortium name="The Broad Institute Genome Sequencing Center for Infectious Disease"/>
            <person name="Wu L."/>
            <person name="Ma J."/>
        </authorList>
    </citation>
    <scope>NUCLEOTIDE SEQUENCE [LARGE SCALE GENOMIC DNA]</scope>
    <source>
        <strain evidence="8">JCM 13850</strain>
    </source>
</reference>
<evidence type="ECO:0000256" key="4">
    <source>
        <dbReference type="ARBA" id="ARBA00023136"/>
    </source>
</evidence>
<proteinExistence type="predicted"/>
<keyword evidence="2 5" id="KW-0812">Transmembrane</keyword>
<dbReference type="PANTHER" id="PTHR23518:SF2">
    <property type="entry name" value="MAJOR FACILITATOR SUPERFAMILY TRANSPORTER"/>
    <property type="match status" value="1"/>
</dbReference>
<feature type="transmembrane region" description="Helical" evidence="5">
    <location>
        <begin position="306"/>
        <end position="323"/>
    </location>
</feature>
<feature type="transmembrane region" description="Helical" evidence="5">
    <location>
        <begin position="63"/>
        <end position="85"/>
    </location>
</feature>
<feature type="transmembrane region" description="Helical" evidence="5">
    <location>
        <begin position="200"/>
        <end position="219"/>
    </location>
</feature>
<feature type="domain" description="Major facilitator superfamily (MFS) profile" evidence="6">
    <location>
        <begin position="41"/>
        <end position="420"/>
    </location>
</feature>
<dbReference type="PANTHER" id="PTHR23518">
    <property type="entry name" value="C-METHYLTRANSFERASE"/>
    <property type="match status" value="1"/>
</dbReference>